<keyword evidence="2" id="KW-1185">Reference proteome</keyword>
<dbReference type="AlphaFoldDB" id="A0A401GYZ8"/>
<sequence>MAYISKADRIDLDDQIGLQLGTKGSRTRINYGARPTISIGPVKAQHYLDVVDIDRYDAVLGTVFMHKYGVVLDFENRTISIQWQKIPTYVEVDKATIIANRKDMSHSHYRVHNNVSTVTAITSDNPQ</sequence>
<reference evidence="1 2" key="1">
    <citation type="journal article" date="2018" name="Sci. Rep.">
        <title>Genome sequence of the cauliflower mushroom Sparassis crispa (Hanabiratake) and its association with beneficial usage.</title>
        <authorList>
            <person name="Kiyama R."/>
            <person name="Furutani Y."/>
            <person name="Kawaguchi K."/>
            <person name="Nakanishi T."/>
        </authorList>
    </citation>
    <scope>NUCLEOTIDE SEQUENCE [LARGE SCALE GENOMIC DNA]</scope>
</reference>
<dbReference type="STRING" id="139825.A0A401GYZ8"/>
<evidence type="ECO:0000313" key="1">
    <source>
        <dbReference type="EMBL" id="GBE87380.1"/>
    </source>
</evidence>
<dbReference type="InterPro" id="IPR021109">
    <property type="entry name" value="Peptidase_aspartic_dom_sf"/>
</dbReference>
<comment type="caution">
    <text evidence="1">The sequence shown here is derived from an EMBL/GenBank/DDBJ whole genome shotgun (WGS) entry which is preliminary data.</text>
</comment>
<proteinExistence type="predicted"/>
<dbReference type="Proteomes" id="UP000287166">
    <property type="component" value="Unassembled WGS sequence"/>
</dbReference>
<protein>
    <submittedName>
        <fullName evidence="1">Uncharacterized protein</fullName>
    </submittedName>
</protein>
<dbReference type="Gene3D" id="2.40.70.10">
    <property type="entry name" value="Acid Proteases"/>
    <property type="match status" value="1"/>
</dbReference>
<gene>
    <name evidence="1" type="ORF">SCP_1100550</name>
</gene>
<dbReference type="GeneID" id="38784297"/>
<evidence type="ECO:0000313" key="2">
    <source>
        <dbReference type="Proteomes" id="UP000287166"/>
    </source>
</evidence>
<dbReference type="RefSeq" id="XP_027618293.1">
    <property type="nucleotide sequence ID" value="XM_027762492.1"/>
</dbReference>
<dbReference type="EMBL" id="BFAD01000011">
    <property type="protein sequence ID" value="GBE87380.1"/>
    <property type="molecule type" value="Genomic_DNA"/>
</dbReference>
<name>A0A401GYZ8_9APHY</name>
<dbReference type="OrthoDB" id="2799149at2759"/>
<dbReference type="InParanoid" id="A0A401GYZ8"/>
<accession>A0A401GYZ8</accession>
<organism evidence="1 2">
    <name type="scientific">Sparassis crispa</name>
    <dbReference type="NCBI Taxonomy" id="139825"/>
    <lineage>
        <taxon>Eukaryota</taxon>
        <taxon>Fungi</taxon>
        <taxon>Dikarya</taxon>
        <taxon>Basidiomycota</taxon>
        <taxon>Agaricomycotina</taxon>
        <taxon>Agaricomycetes</taxon>
        <taxon>Polyporales</taxon>
        <taxon>Sparassidaceae</taxon>
        <taxon>Sparassis</taxon>
    </lineage>
</organism>